<accession>A0A4V1XZS8</accession>
<dbReference type="EMBL" id="SDKM01000005">
    <property type="protein sequence ID" value="RYP87799.1"/>
    <property type="molecule type" value="Genomic_DNA"/>
</dbReference>
<dbReference type="OrthoDB" id="345880at2"/>
<sequence length="267" mass="27453">MDPDAFDPAAARRTVVRLAGGIGPRHATSPAYRSAADWVAGRLRAHGRVVRRAPVAVPGGDSWGVPVGPGRSFNVVASPPGLDPTEPHLVVGAHLDTVPQSPGAEDNASGVAVLLEVARVLGEARTRLPVVLVAFGAEEPRGPSDADHHFGSRAYVASLAVGERRAVRGMVSLDRVGVGAVVPVCSAGGTGTGARARVLAAARAVGVPAIACENRSSDHWSFARAGMPGVRIGSTPYAGYHSPGDLPAVVDPRQLGRTGRVVLAWLR</sequence>
<gene>
    <name evidence="2" type="ORF">EKO23_04625</name>
</gene>
<reference evidence="2 3" key="1">
    <citation type="submission" date="2019-01" db="EMBL/GenBank/DDBJ databases">
        <title>Nocardioides guangzhouensis sp. nov., an actinobacterium isolated from soil.</title>
        <authorList>
            <person name="Fu Y."/>
            <person name="Cai Y."/>
            <person name="Lin Z."/>
            <person name="Chen P."/>
        </authorList>
    </citation>
    <scope>NUCLEOTIDE SEQUENCE [LARGE SCALE GENOMIC DNA]</scope>
    <source>
        <strain evidence="2 3">130</strain>
    </source>
</reference>
<protein>
    <submittedName>
        <fullName evidence="2">Zn-dependent exopeptidase M28</fullName>
    </submittedName>
</protein>
<evidence type="ECO:0000313" key="2">
    <source>
        <dbReference type="EMBL" id="RYP87799.1"/>
    </source>
</evidence>
<comment type="caution">
    <text evidence="2">The sequence shown here is derived from an EMBL/GenBank/DDBJ whole genome shotgun (WGS) entry which is preliminary data.</text>
</comment>
<keyword evidence="3" id="KW-1185">Reference proteome</keyword>
<organism evidence="2 3">
    <name type="scientific">Nocardioides guangzhouensis</name>
    <dbReference type="NCBI Taxonomy" id="2497878"/>
    <lineage>
        <taxon>Bacteria</taxon>
        <taxon>Bacillati</taxon>
        <taxon>Actinomycetota</taxon>
        <taxon>Actinomycetes</taxon>
        <taxon>Propionibacteriales</taxon>
        <taxon>Nocardioidaceae</taxon>
        <taxon>Nocardioides</taxon>
    </lineage>
</organism>
<dbReference type="Gene3D" id="3.40.630.10">
    <property type="entry name" value="Zn peptidases"/>
    <property type="match status" value="1"/>
</dbReference>
<dbReference type="InterPro" id="IPR045175">
    <property type="entry name" value="M28_fam"/>
</dbReference>
<evidence type="ECO:0000259" key="1">
    <source>
        <dbReference type="Pfam" id="PF04389"/>
    </source>
</evidence>
<dbReference type="Proteomes" id="UP000295198">
    <property type="component" value="Unassembled WGS sequence"/>
</dbReference>
<dbReference type="Pfam" id="PF04389">
    <property type="entry name" value="Peptidase_M28"/>
    <property type="match status" value="1"/>
</dbReference>
<dbReference type="InterPro" id="IPR007484">
    <property type="entry name" value="Peptidase_M28"/>
</dbReference>
<evidence type="ECO:0000313" key="3">
    <source>
        <dbReference type="Proteomes" id="UP000295198"/>
    </source>
</evidence>
<name>A0A4V1XZS8_9ACTN</name>
<dbReference type="PANTHER" id="PTHR12147:SF26">
    <property type="entry name" value="PEPTIDASE M28 DOMAIN-CONTAINING PROTEIN"/>
    <property type="match status" value="1"/>
</dbReference>
<dbReference type="SUPFAM" id="SSF53187">
    <property type="entry name" value="Zn-dependent exopeptidases"/>
    <property type="match status" value="1"/>
</dbReference>
<feature type="domain" description="Peptidase M28" evidence="1">
    <location>
        <begin position="74"/>
        <end position="265"/>
    </location>
</feature>
<dbReference type="AlphaFoldDB" id="A0A4V1XZS8"/>
<dbReference type="GO" id="GO:0008235">
    <property type="term" value="F:metalloexopeptidase activity"/>
    <property type="evidence" value="ECO:0007669"/>
    <property type="project" value="InterPro"/>
</dbReference>
<dbReference type="PANTHER" id="PTHR12147">
    <property type="entry name" value="METALLOPEPTIDASE M28 FAMILY MEMBER"/>
    <property type="match status" value="1"/>
</dbReference>
<proteinExistence type="predicted"/>
<dbReference type="GO" id="GO:0006508">
    <property type="term" value="P:proteolysis"/>
    <property type="evidence" value="ECO:0007669"/>
    <property type="project" value="InterPro"/>
</dbReference>